<dbReference type="Gene3D" id="3.20.20.100">
    <property type="entry name" value="NADP-dependent oxidoreductase domain"/>
    <property type="match status" value="1"/>
</dbReference>
<dbReference type="PRINTS" id="PR00069">
    <property type="entry name" value="ALDKETRDTASE"/>
</dbReference>
<evidence type="ECO:0000259" key="2">
    <source>
        <dbReference type="Pfam" id="PF00248"/>
    </source>
</evidence>
<dbReference type="PANTHER" id="PTHR43364">
    <property type="entry name" value="NADH-SPECIFIC METHYLGLYOXAL REDUCTASE-RELATED"/>
    <property type="match status" value="1"/>
</dbReference>
<evidence type="ECO:0000313" key="3">
    <source>
        <dbReference type="EMBL" id="AML51879.1"/>
    </source>
</evidence>
<proteinExistence type="predicted"/>
<dbReference type="InterPro" id="IPR050523">
    <property type="entry name" value="AKR_Detox_Biosynth"/>
</dbReference>
<dbReference type="InterPro" id="IPR036812">
    <property type="entry name" value="NAD(P)_OxRdtase_dom_sf"/>
</dbReference>
<dbReference type="EMBL" id="CP014327">
    <property type="protein sequence ID" value="AML51879.1"/>
    <property type="molecule type" value="Genomic_DNA"/>
</dbReference>
<organism evidence="3 4">
    <name type="scientific">Falsihalocynthiibacter arcticus</name>
    <dbReference type="NCBI Taxonomy" id="1579316"/>
    <lineage>
        <taxon>Bacteria</taxon>
        <taxon>Pseudomonadati</taxon>
        <taxon>Pseudomonadota</taxon>
        <taxon>Alphaproteobacteria</taxon>
        <taxon>Rhodobacterales</taxon>
        <taxon>Roseobacteraceae</taxon>
        <taxon>Falsihalocynthiibacter</taxon>
    </lineage>
</organism>
<dbReference type="SUPFAM" id="SSF51430">
    <property type="entry name" value="NAD(P)-linked oxidoreductase"/>
    <property type="match status" value="1"/>
</dbReference>
<dbReference type="Proteomes" id="UP000070371">
    <property type="component" value="Chromosome"/>
</dbReference>
<dbReference type="InterPro" id="IPR023210">
    <property type="entry name" value="NADP_OxRdtase_dom"/>
</dbReference>
<evidence type="ECO:0000256" key="1">
    <source>
        <dbReference type="ARBA" id="ARBA00023002"/>
    </source>
</evidence>
<dbReference type="AlphaFoldDB" id="A0A126V2G6"/>
<dbReference type="RefSeq" id="WP_039001678.1">
    <property type="nucleotide sequence ID" value="NZ_CP014327.1"/>
</dbReference>
<dbReference type="PROSITE" id="PS00062">
    <property type="entry name" value="ALDOKETO_REDUCTASE_2"/>
    <property type="match status" value="1"/>
</dbReference>
<keyword evidence="1" id="KW-0560">Oxidoreductase</keyword>
<dbReference type="PANTHER" id="PTHR43364:SF4">
    <property type="entry name" value="NAD(P)-LINKED OXIDOREDUCTASE SUPERFAMILY PROTEIN"/>
    <property type="match status" value="1"/>
</dbReference>
<dbReference type="InterPro" id="IPR018170">
    <property type="entry name" value="Aldo/ket_reductase_CS"/>
</dbReference>
<feature type="domain" description="NADP-dependent oxidoreductase" evidence="2">
    <location>
        <begin position="14"/>
        <end position="296"/>
    </location>
</feature>
<gene>
    <name evidence="3" type="ORF">RC74_11945</name>
</gene>
<dbReference type="GO" id="GO:0005829">
    <property type="term" value="C:cytosol"/>
    <property type="evidence" value="ECO:0007669"/>
    <property type="project" value="TreeGrafter"/>
</dbReference>
<keyword evidence="4" id="KW-1185">Reference proteome</keyword>
<sequence>MKHLETKNGTPISRLGFGAMQFGRTADEQSAREMFETCIGAGINLFDTAFSYTGGASERILGKLVAPMADDILIATKAPNDRPSSSDNLRASYEESRKRLGIDSIDMYYLHRFDSETPLEETFGTLAEMQSEGMIRHIGVSNFAAWQIMKAQAVCAKFDTQIDVCQPMYNLVKRQVEVEILPACEDQGISVCPFSPLGGGLLTGKYADGAAGRLKDDRTYAARYGQPWMHETARGLSALSASLAIPATTLAVAWVARHPAVTSTLISARNASQLQPSLDALDLELSDDLFAEVTRLSPNPASATDRSEET</sequence>
<evidence type="ECO:0000313" key="4">
    <source>
        <dbReference type="Proteomes" id="UP000070371"/>
    </source>
</evidence>
<dbReference type="KEGG" id="hat:RC74_11945"/>
<name>A0A126V2G6_9RHOB</name>
<dbReference type="InterPro" id="IPR020471">
    <property type="entry name" value="AKR"/>
</dbReference>
<dbReference type="GO" id="GO:0016491">
    <property type="term" value="F:oxidoreductase activity"/>
    <property type="evidence" value="ECO:0007669"/>
    <property type="project" value="UniProtKB-KW"/>
</dbReference>
<dbReference type="OrthoDB" id="9803483at2"/>
<reference evidence="3 4" key="1">
    <citation type="submission" date="2016-02" db="EMBL/GenBank/DDBJ databases">
        <title>Complete genome sequence of Halocynthiibacter arcticus PAMC 20958t from arctic marine sediment.</title>
        <authorList>
            <person name="Lee Y.M."/>
            <person name="Baek K."/>
            <person name="Lee H.K."/>
            <person name="Shin S.C."/>
        </authorList>
    </citation>
    <scope>NUCLEOTIDE SEQUENCE [LARGE SCALE GENOMIC DNA]</scope>
    <source>
        <strain evidence="3">PAMC 20958</strain>
    </source>
</reference>
<protein>
    <submittedName>
        <fullName evidence="3">Aldo/keto reductase</fullName>
    </submittedName>
</protein>
<dbReference type="Pfam" id="PF00248">
    <property type="entry name" value="Aldo_ket_red"/>
    <property type="match status" value="1"/>
</dbReference>
<accession>A0A126V2G6</accession>